<sequence length="398" mass="43656">MTGCLRLTQESGPDAATPISDTATTQSTTITDGTTVPQRQSVSDLFELEWSTDRQMGSIQVHRNSLYGESGSTVRKFFRETGELQWETTPEHGREDNLIQSVQPTESVVCVLERSDPDTDEPVRLFGVDPRDGAELWYLEGEFAQWFTSSNPFAASDQYAAFAQQNTDNSTTNIWTVDIRTGERLSKTTIDEDDEDTDIRFVRTVLIHGEKLLLFGNKVEVRDVATGSVLSTTELDLSHALIDGDWIYAGGSSVAKLSIDGLEPSWRTEVPSRTTAIPAVSDEQNKLVVGTKTGVRCFDTSTGDAEWEYRTAGEVSDYDGGVELVDGVVWVFDDAGHLSVIDLGSGDPIYDEQQKSNSDNPSDMIASGSKLYLSLADSSDRPQTEIPRGTSAMSITME</sequence>
<dbReference type="InterPro" id="IPR015943">
    <property type="entry name" value="WD40/YVTN_repeat-like_dom_sf"/>
</dbReference>
<organism evidence="3 4">
    <name type="scientific">Halobellus salinus</name>
    <dbReference type="NCBI Taxonomy" id="931585"/>
    <lineage>
        <taxon>Archaea</taxon>
        <taxon>Methanobacteriati</taxon>
        <taxon>Methanobacteriota</taxon>
        <taxon>Stenosarchaea group</taxon>
        <taxon>Halobacteria</taxon>
        <taxon>Halobacteriales</taxon>
        <taxon>Haloferacaceae</taxon>
        <taxon>Halobellus</taxon>
    </lineage>
</organism>
<dbReference type="InterPro" id="IPR011047">
    <property type="entry name" value="Quinoprotein_ADH-like_sf"/>
</dbReference>
<dbReference type="Pfam" id="PF13360">
    <property type="entry name" value="PQQ_2"/>
    <property type="match status" value="1"/>
</dbReference>
<evidence type="ECO:0000313" key="4">
    <source>
        <dbReference type="Proteomes" id="UP000653099"/>
    </source>
</evidence>
<reference evidence="3" key="1">
    <citation type="journal article" date="2014" name="Int. J. Syst. Evol. Microbiol.">
        <title>Complete genome sequence of Corynebacterium casei LMG S-19264T (=DSM 44701T), isolated from a smear-ripened cheese.</title>
        <authorList>
            <consortium name="US DOE Joint Genome Institute (JGI-PGF)"/>
            <person name="Walter F."/>
            <person name="Albersmeier A."/>
            <person name="Kalinowski J."/>
            <person name="Ruckert C."/>
        </authorList>
    </citation>
    <scope>NUCLEOTIDE SEQUENCE</scope>
    <source>
        <strain evidence="3">JCM 14359</strain>
    </source>
</reference>
<gene>
    <name evidence="3" type="ORF">GCM10008995_08780</name>
</gene>
<dbReference type="PANTHER" id="PTHR34512">
    <property type="entry name" value="CELL SURFACE PROTEIN"/>
    <property type="match status" value="1"/>
</dbReference>
<protein>
    <recommendedName>
        <fullName evidence="2">Pyrrolo-quinoline quinone repeat domain-containing protein</fullName>
    </recommendedName>
</protein>
<feature type="compositionally biased region" description="Low complexity" evidence="1">
    <location>
        <begin position="17"/>
        <end position="34"/>
    </location>
</feature>
<name>A0A830EFX0_9EURY</name>
<dbReference type="Gene3D" id="2.130.10.10">
    <property type="entry name" value="YVTN repeat-like/Quinoprotein amine dehydrogenase"/>
    <property type="match status" value="1"/>
</dbReference>
<dbReference type="Gene3D" id="2.40.10.480">
    <property type="match status" value="1"/>
</dbReference>
<proteinExistence type="predicted"/>
<comment type="caution">
    <text evidence="3">The sequence shown here is derived from an EMBL/GenBank/DDBJ whole genome shotgun (WGS) entry which is preliminary data.</text>
</comment>
<dbReference type="Proteomes" id="UP000653099">
    <property type="component" value="Unassembled WGS sequence"/>
</dbReference>
<keyword evidence="4" id="KW-1185">Reference proteome</keyword>
<dbReference type="AlphaFoldDB" id="A0A830EFX0"/>
<evidence type="ECO:0000259" key="2">
    <source>
        <dbReference type="Pfam" id="PF13360"/>
    </source>
</evidence>
<feature type="domain" description="Pyrrolo-quinoline quinone repeat" evidence="2">
    <location>
        <begin position="221"/>
        <end position="356"/>
    </location>
</feature>
<accession>A0A830EFX0</accession>
<dbReference type="PANTHER" id="PTHR34512:SF30">
    <property type="entry name" value="OUTER MEMBRANE PROTEIN ASSEMBLY FACTOR BAMB"/>
    <property type="match status" value="1"/>
</dbReference>
<evidence type="ECO:0000313" key="3">
    <source>
        <dbReference type="EMBL" id="GGJ01149.1"/>
    </source>
</evidence>
<feature type="region of interest" description="Disordered" evidence="1">
    <location>
        <begin position="376"/>
        <end position="398"/>
    </location>
</feature>
<dbReference type="InterPro" id="IPR002372">
    <property type="entry name" value="PQQ_rpt_dom"/>
</dbReference>
<dbReference type="EMBL" id="BMOC01000003">
    <property type="protein sequence ID" value="GGJ01149.1"/>
    <property type="molecule type" value="Genomic_DNA"/>
</dbReference>
<reference evidence="3" key="2">
    <citation type="submission" date="2020-09" db="EMBL/GenBank/DDBJ databases">
        <authorList>
            <person name="Sun Q."/>
            <person name="Ohkuma M."/>
        </authorList>
    </citation>
    <scope>NUCLEOTIDE SEQUENCE</scope>
    <source>
        <strain evidence="3">JCM 14359</strain>
    </source>
</reference>
<evidence type="ECO:0000256" key="1">
    <source>
        <dbReference type="SAM" id="MobiDB-lite"/>
    </source>
</evidence>
<dbReference type="SUPFAM" id="SSF50998">
    <property type="entry name" value="Quinoprotein alcohol dehydrogenase-like"/>
    <property type="match status" value="1"/>
</dbReference>
<feature type="region of interest" description="Disordered" evidence="1">
    <location>
        <begin position="1"/>
        <end position="34"/>
    </location>
</feature>